<gene>
    <name evidence="2" type="ORF">FWILDA_LOCUS10544</name>
</gene>
<proteinExistence type="predicted"/>
<reference evidence="2" key="1">
    <citation type="submission" date="2022-08" db="EMBL/GenBank/DDBJ databases">
        <authorList>
            <person name="Kallberg Y."/>
            <person name="Tangrot J."/>
            <person name="Rosling A."/>
        </authorList>
    </citation>
    <scope>NUCLEOTIDE SEQUENCE</scope>
    <source>
        <strain evidence="2">Wild A</strain>
    </source>
</reference>
<dbReference type="EMBL" id="CAMKVN010002728">
    <property type="protein sequence ID" value="CAI2182363.1"/>
    <property type="molecule type" value="Genomic_DNA"/>
</dbReference>
<comment type="caution">
    <text evidence="2">The sequence shown here is derived from an EMBL/GenBank/DDBJ whole genome shotgun (WGS) entry which is preliminary data.</text>
</comment>
<organism evidence="2 3">
    <name type="scientific">Funneliformis geosporum</name>
    <dbReference type="NCBI Taxonomy" id="1117311"/>
    <lineage>
        <taxon>Eukaryota</taxon>
        <taxon>Fungi</taxon>
        <taxon>Fungi incertae sedis</taxon>
        <taxon>Mucoromycota</taxon>
        <taxon>Glomeromycotina</taxon>
        <taxon>Glomeromycetes</taxon>
        <taxon>Glomerales</taxon>
        <taxon>Glomeraceae</taxon>
        <taxon>Funneliformis</taxon>
    </lineage>
</organism>
<evidence type="ECO:0000256" key="1">
    <source>
        <dbReference type="SAM" id="MobiDB-lite"/>
    </source>
</evidence>
<sequence>MTIQEEVDVDTNNPAASASYQTGTSLMPIRKVSGDDQMWTLFLQMPVGTECIFK</sequence>
<dbReference type="Proteomes" id="UP001153678">
    <property type="component" value="Unassembled WGS sequence"/>
</dbReference>
<feature type="region of interest" description="Disordered" evidence="1">
    <location>
        <begin position="1"/>
        <end position="20"/>
    </location>
</feature>
<dbReference type="AlphaFoldDB" id="A0A9W4SUY6"/>
<keyword evidence="3" id="KW-1185">Reference proteome</keyword>
<accession>A0A9W4SUY6</accession>
<name>A0A9W4SUY6_9GLOM</name>
<protein>
    <submittedName>
        <fullName evidence="2">12770_t:CDS:1</fullName>
    </submittedName>
</protein>
<feature type="compositionally biased region" description="Polar residues" evidence="1">
    <location>
        <begin position="10"/>
        <end position="20"/>
    </location>
</feature>
<evidence type="ECO:0000313" key="2">
    <source>
        <dbReference type="EMBL" id="CAI2182363.1"/>
    </source>
</evidence>
<evidence type="ECO:0000313" key="3">
    <source>
        <dbReference type="Proteomes" id="UP001153678"/>
    </source>
</evidence>